<evidence type="ECO:0000259" key="2">
    <source>
        <dbReference type="PROSITE" id="PS50146"/>
    </source>
</evidence>
<reference evidence="3 4" key="1">
    <citation type="submission" date="2014-09" db="EMBL/GenBank/DDBJ databases">
        <authorList>
            <person name="Magalhaes I.L.F."/>
            <person name="Oliveira U."/>
            <person name="Santos F.R."/>
            <person name="Vidigal T.H.D.A."/>
            <person name="Brescovit A.D."/>
            <person name="Santos A.J."/>
        </authorList>
    </citation>
    <scope>NUCLEOTIDE SEQUENCE [LARGE SCALE GENOMIC DNA]</scope>
</reference>
<dbReference type="PANTHER" id="PTHR12358">
    <property type="entry name" value="SPHINGOSINE KINASE"/>
    <property type="match status" value="1"/>
</dbReference>
<dbReference type="GO" id="GO:0001727">
    <property type="term" value="F:lipid kinase activity"/>
    <property type="evidence" value="ECO:0007669"/>
    <property type="project" value="TreeGrafter"/>
</dbReference>
<sequence length="486" mass="52680">MSLEKVHIIRNPASGAPGTSERLLDQQVLPLLKSANLDAQVHVTASQGDATAIAARLLSETQNARQEEYGGTIPHGLDVILLGGDGTTSEILNGLYIPPAARPKDRRNDVEQDAAASSLRWKAPSIPIRLIIVPTGTSNALYAALYPSDRDATSSDGDSATAKEDRWRLHSLSSYILAKSRKSQLQSQSQSQSHDVSSSLLPLTLSAVHITDDAQQPSGTSEGVSSRLNAYSLAHIVTSHALHACILRDSEALRAQDPSIERFKIAAAQNSTIWHRGSLQLYPASTSGKVKVYNPRSRQFREVDEKEKKLQGPFSYIAALSTDRLEPSFIPAPFGSFLPQENVESAHLARRADELDLLIVRPLRSPAVLAKYRQAQDEVRDEEDDAPTLFAKTTLSELTAGMYSGGKHVDLTYPLEGASETKLEEAGKGEVAFEYYRVGGYEWTAAPDDSNAAIVCVDGAVSRALKTRVEVLPTASDGSGQVHVWH</sequence>
<feature type="domain" description="DAGKc" evidence="2">
    <location>
        <begin position="1"/>
        <end position="173"/>
    </location>
</feature>
<dbReference type="Proteomes" id="UP000054845">
    <property type="component" value="Unassembled WGS sequence"/>
</dbReference>
<dbReference type="PROSITE" id="PS50146">
    <property type="entry name" value="DAGK"/>
    <property type="match status" value="1"/>
</dbReference>
<dbReference type="GO" id="GO:0046512">
    <property type="term" value="P:sphingosine biosynthetic process"/>
    <property type="evidence" value="ECO:0007669"/>
    <property type="project" value="TreeGrafter"/>
</dbReference>
<proteinExistence type="predicted"/>
<dbReference type="EMBL" id="CCYA01000267">
    <property type="protein sequence ID" value="CEH15642.1"/>
    <property type="molecule type" value="Genomic_DNA"/>
</dbReference>
<protein>
    <recommendedName>
        <fullName evidence="2">DAGKc domain-containing protein</fullName>
    </recommendedName>
</protein>
<dbReference type="STRING" id="401625.A0A0N7LA55"/>
<dbReference type="GO" id="GO:0016020">
    <property type="term" value="C:membrane"/>
    <property type="evidence" value="ECO:0007669"/>
    <property type="project" value="TreeGrafter"/>
</dbReference>
<dbReference type="OrthoDB" id="336240at2759"/>
<accession>A0A0N7LA55</accession>
<feature type="region of interest" description="Disordered" evidence="1">
    <location>
        <begin position="1"/>
        <end position="20"/>
    </location>
</feature>
<dbReference type="Pfam" id="PF00781">
    <property type="entry name" value="DAGK_cat"/>
    <property type="match status" value="1"/>
</dbReference>
<evidence type="ECO:0000313" key="3">
    <source>
        <dbReference type="EMBL" id="CEH15642.1"/>
    </source>
</evidence>
<dbReference type="SUPFAM" id="SSF111331">
    <property type="entry name" value="NAD kinase/diacylglycerol kinase-like"/>
    <property type="match status" value="1"/>
</dbReference>
<evidence type="ECO:0000313" key="4">
    <source>
        <dbReference type="Proteomes" id="UP000054845"/>
    </source>
</evidence>
<dbReference type="InterPro" id="IPR001206">
    <property type="entry name" value="Diacylglycerol_kinase_cat_dom"/>
</dbReference>
<dbReference type="PANTHER" id="PTHR12358:SF105">
    <property type="entry name" value="DAGKC DOMAIN-CONTAINING PROTEIN"/>
    <property type="match status" value="1"/>
</dbReference>
<dbReference type="AlphaFoldDB" id="A0A0N7LA55"/>
<keyword evidence="4" id="KW-1185">Reference proteome</keyword>
<dbReference type="Gene3D" id="3.40.50.10330">
    <property type="entry name" value="Probable inorganic polyphosphate/atp-NAD kinase, domain 1"/>
    <property type="match status" value="1"/>
</dbReference>
<dbReference type="InterPro" id="IPR016064">
    <property type="entry name" value="NAD/diacylglycerol_kinase_sf"/>
</dbReference>
<dbReference type="InterPro" id="IPR050187">
    <property type="entry name" value="Lipid_Phosphate_FormReg"/>
</dbReference>
<name>A0A0N7LA55_9BASI</name>
<dbReference type="GO" id="GO:0005737">
    <property type="term" value="C:cytoplasm"/>
    <property type="evidence" value="ECO:0007669"/>
    <property type="project" value="TreeGrafter"/>
</dbReference>
<dbReference type="InterPro" id="IPR017438">
    <property type="entry name" value="ATP-NAD_kinase_N"/>
</dbReference>
<organism evidence="3 4">
    <name type="scientific">Ceraceosorus bombacis</name>
    <dbReference type="NCBI Taxonomy" id="401625"/>
    <lineage>
        <taxon>Eukaryota</taxon>
        <taxon>Fungi</taxon>
        <taxon>Dikarya</taxon>
        <taxon>Basidiomycota</taxon>
        <taxon>Ustilaginomycotina</taxon>
        <taxon>Exobasidiomycetes</taxon>
        <taxon>Ceraceosorales</taxon>
        <taxon>Ceraceosoraceae</taxon>
        <taxon>Ceraceosorus</taxon>
    </lineage>
</organism>
<evidence type="ECO:0000256" key="1">
    <source>
        <dbReference type="SAM" id="MobiDB-lite"/>
    </source>
</evidence>